<accession>A0AAD7CDD9</accession>
<keyword evidence="2" id="KW-1185">Reference proteome</keyword>
<sequence>MASSSSIPSRLEHLVLSNPGSAHMHLSWLRAFPLIPILKSLEFAPPRRNDDAWAPVGVYLQHAGEGLRSLKVGLIYPQTLKEQILQYAPNLENLAFRVENPAELLEVLQSLNESHVWIAIEVRVDGPPVGDDPIPWNTLDTLLAEPQFLTLKRFVLDLDSQHSRGPTITPHTRLLMPLANARGILS</sequence>
<organism evidence="1 2">
    <name type="scientific">Mycena rosella</name>
    <name type="common">Pink bonnet</name>
    <name type="synonym">Agaricus rosellus</name>
    <dbReference type="NCBI Taxonomy" id="1033263"/>
    <lineage>
        <taxon>Eukaryota</taxon>
        <taxon>Fungi</taxon>
        <taxon>Dikarya</taxon>
        <taxon>Basidiomycota</taxon>
        <taxon>Agaricomycotina</taxon>
        <taxon>Agaricomycetes</taxon>
        <taxon>Agaricomycetidae</taxon>
        <taxon>Agaricales</taxon>
        <taxon>Marasmiineae</taxon>
        <taxon>Mycenaceae</taxon>
        <taxon>Mycena</taxon>
    </lineage>
</organism>
<dbReference type="AlphaFoldDB" id="A0AAD7CDD9"/>
<gene>
    <name evidence="1" type="ORF">B0H17DRAFT_1215930</name>
</gene>
<protein>
    <submittedName>
        <fullName evidence="1">Uncharacterized protein</fullName>
    </submittedName>
</protein>
<dbReference type="EMBL" id="JARKIE010000394">
    <property type="protein sequence ID" value="KAJ7645759.1"/>
    <property type="molecule type" value="Genomic_DNA"/>
</dbReference>
<name>A0AAD7CDD9_MYCRO</name>
<proteinExistence type="predicted"/>
<reference evidence="1" key="1">
    <citation type="submission" date="2023-03" db="EMBL/GenBank/DDBJ databases">
        <title>Massive genome expansion in bonnet fungi (Mycena s.s.) driven by repeated elements and novel gene families across ecological guilds.</title>
        <authorList>
            <consortium name="Lawrence Berkeley National Laboratory"/>
            <person name="Harder C.B."/>
            <person name="Miyauchi S."/>
            <person name="Viragh M."/>
            <person name="Kuo A."/>
            <person name="Thoen E."/>
            <person name="Andreopoulos B."/>
            <person name="Lu D."/>
            <person name="Skrede I."/>
            <person name="Drula E."/>
            <person name="Henrissat B."/>
            <person name="Morin E."/>
            <person name="Kohler A."/>
            <person name="Barry K."/>
            <person name="LaButti K."/>
            <person name="Morin E."/>
            <person name="Salamov A."/>
            <person name="Lipzen A."/>
            <person name="Mereny Z."/>
            <person name="Hegedus B."/>
            <person name="Baldrian P."/>
            <person name="Stursova M."/>
            <person name="Weitz H."/>
            <person name="Taylor A."/>
            <person name="Grigoriev I.V."/>
            <person name="Nagy L.G."/>
            <person name="Martin F."/>
            <person name="Kauserud H."/>
        </authorList>
    </citation>
    <scope>NUCLEOTIDE SEQUENCE</scope>
    <source>
        <strain evidence="1">CBHHK067</strain>
    </source>
</reference>
<dbReference type="Proteomes" id="UP001221757">
    <property type="component" value="Unassembled WGS sequence"/>
</dbReference>
<evidence type="ECO:0000313" key="1">
    <source>
        <dbReference type="EMBL" id="KAJ7645759.1"/>
    </source>
</evidence>
<comment type="caution">
    <text evidence="1">The sequence shown here is derived from an EMBL/GenBank/DDBJ whole genome shotgun (WGS) entry which is preliminary data.</text>
</comment>
<evidence type="ECO:0000313" key="2">
    <source>
        <dbReference type="Proteomes" id="UP001221757"/>
    </source>
</evidence>